<dbReference type="SUPFAM" id="SSF50447">
    <property type="entry name" value="Translation proteins"/>
    <property type="match status" value="1"/>
</dbReference>
<dbReference type="Pfam" id="PF04410">
    <property type="entry name" value="Gar1"/>
    <property type="match status" value="1"/>
</dbReference>
<dbReference type="Proteomes" id="UP000046395">
    <property type="component" value="Unassembled WGS sequence"/>
</dbReference>
<proteinExistence type="inferred from homology"/>
<keyword evidence="3 9" id="KW-0698">rRNA processing</keyword>
<dbReference type="WBParaSite" id="TMUE_3000012947.2">
    <property type="protein sequence ID" value="TMUE_3000012947.2"/>
    <property type="gene ID" value="WBGene00286593"/>
</dbReference>
<protein>
    <recommendedName>
        <fullName evidence="9">H/ACA ribonucleoprotein complex subunit</fullName>
    </recommendedName>
</protein>
<evidence type="ECO:0000256" key="9">
    <source>
        <dbReference type="RuleBase" id="RU364004"/>
    </source>
</evidence>
<comment type="subcellular location">
    <subcellularLocation>
        <location evidence="1 9">Nucleus</location>
        <location evidence="1 9">Nucleolus</location>
    </subcellularLocation>
</comment>
<feature type="compositionally biased region" description="Basic and acidic residues" evidence="10">
    <location>
        <begin position="139"/>
        <end position="156"/>
    </location>
</feature>
<reference evidence="12" key="3">
    <citation type="submission" date="2019-12" db="UniProtKB">
        <authorList>
            <consortium name="WormBaseParasite"/>
        </authorList>
    </citation>
    <scope>IDENTIFICATION</scope>
</reference>
<dbReference type="GO" id="GO:0034513">
    <property type="term" value="F:box H/ACA snoRNA binding"/>
    <property type="evidence" value="ECO:0007669"/>
    <property type="project" value="TreeGrafter"/>
</dbReference>
<evidence type="ECO:0000256" key="3">
    <source>
        <dbReference type="ARBA" id="ARBA00022552"/>
    </source>
</evidence>
<dbReference type="Gene3D" id="2.40.10.230">
    <property type="entry name" value="Probable tRNA pseudouridine synthase domain"/>
    <property type="match status" value="1"/>
</dbReference>
<dbReference type="InterPro" id="IPR038664">
    <property type="entry name" value="Gar1/Naf1_Cbf5-bd_sf"/>
</dbReference>
<feature type="region of interest" description="Disordered" evidence="10">
    <location>
        <begin position="1"/>
        <end position="33"/>
    </location>
</feature>
<evidence type="ECO:0000313" key="12">
    <source>
        <dbReference type="WBParaSite" id="TMUE_3000012947.1"/>
    </source>
</evidence>
<dbReference type="InterPro" id="IPR009000">
    <property type="entry name" value="Transl_B-barrel_sf"/>
</dbReference>
<comment type="similarity">
    <text evidence="7 9">Belongs to the GAR1 family.</text>
</comment>
<dbReference type="PANTHER" id="PTHR23237:SF6">
    <property type="entry name" value="H_ACA RIBONUCLEOPROTEIN COMPLEX SUBUNIT 1"/>
    <property type="match status" value="1"/>
</dbReference>
<evidence type="ECO:0000256" key="1">
    <source>
        <dbReference type="ARBA" id="ARBA00004604"/>
    </source>
</evidence>
<keyword evidence="4 9" id="KW-0694">RNA-binding</keyword>
<keyword evidence="6 9" id="KW-0687">Ribonucleoprotein</keyword>
<dbReference type="AlphaFoldDB" id="A0A5S6R1A5"/>
<evidence type="ECO:0000256" key="8">
    <source>
        <dbReference type="ARBA" id="ARBA00066217"/>
    </source>
</evidence>
<dbReference type="FunFam" id="2.40.10.230:FF:000001">
    <property type="entry name" value="H/ACA ribonucleoprotein complex subunit"/>
    <property type="match status" value="1"/>
</dbReference>
<evidence type="ECO:0000256" key="6">
    <source>
        <dbReference type="ARBA" id="ARBA00023274"/>
    </source>
</evidence>
<evidence type="ECO:0000256" key="2">
    <source>
        <dbReference type="ARBA" id="ARBA00022517"/>
    </source>
</evidence>
<reference evidence="11" key="2">
    <citation type="submission" date="2014-03" db="EMBL/GenBank/DDBJ databases">
        <title>The whipworm genome and dual-species transcriptomics of an intimate host-pathogen interaction.</title>
        <authorList>
            <person name="Foth B.J."/>
            <person name="Tsai I.J."/>
            <person name="Reid A.J."/>
            <person name="Bancroft A.J."/>
            <person name="Nichol S."/>
            <person name="Tracey A."/>
            <person name="Holroyd N."/>
            <person name="Cotton J.A."/>
            <person name="Stanley E.J."/>
            <person name="Zarowiecki M."/>
            <person name="Liu J.Z."/>
            <person name="Huckvale T."/>
            <person name="Cooper P.J."/>
            <person name="Grencis R.K."/>
            <person name="Berriman M."/>
        </authorList>
    </citation>
    <scope>NUCLEOTIDE SEQUENCE [LARGE SCALE GENOMIC DNA]</scope>
    <source>
        <strain evidence="11">Edinburgh</strain>
    </source>
</reference>
<evidence type="ECO:0000256" key="7">
    <source>
        <dbReference type="ARBA" id="ARBA00038293"/>
    </source>
</evidence>
<keyword evidence="2 9" id="KW-0690">Ribosome biogenesis</keyword>
<keyword evidence="5 9" id="KW-0539">Nucleus</keyword>
<organism evidence="11 12">
    <name type="scientific">Trichuris muris</name>
    <name type="common">Mouse whipworm</name>
    <dbReference type="NCBI Taxonomy" id="70415"/>
    <lineage>
        <taxon>Eukaryota</taxon>
        <taxon>Metazoa</taxon>
        <taxon>Ecdysozoa</taxon>
        <taxon>Nematoda</taxon>
        <taxon>Enoplea</taxon>
        <taxon>Dorylaimia</taxon>
        <taxon>Trichinellida</taxon>
        <taxon>Trichuridae</taxon>
        <taxon>Trichuris</taxon>
    </lineage>
</organism>
<reference evidence="11" key="1">
    <citation type="submission" date="2013-11" db="EMBL/GenBank/DDBJ databases">
        <authorList>
            <person name="Aslett M."/>
        </authorList>
    </citation>
    <scope>NUCLEOTIDE SEQUENCE [LARGE SCALE GENOMIC DNA]</scope>
    <source>
        <strain evidence="11">Edinburgh</strain>
    </source>
</reference>
<feature type="region of interest" description="Disordered" evidence="10">
    <location>
        <begin position="131"/>
        <end position="247"/>
    </location>
</feature>
<accession>A0A5S6R1A5</accession>
<dbReference type="WBParaSite" id="TMUE_3000012947.1">
    <property type="protein sequence ID" value="TMUE_3000012947.1"/>
    <property type="gene ID" value="WBGene00286593"/>
</dbReference>
<feature type="compositionally biased region" description="Basic and acidic residues" evidence="10">
    <location>
        <begin position="186"/>
        <end position="234"/>
    </location>
</feature>
<dbReference type="InterPro" id="IPR007504">
    <property type="entry name" value="H/ACA_rnp_Gar1/Naf1"/>
</dbReference>
<dbReference type="PANTHER" id="PTHR23237">
    <property type="entry name" value="NUCLEOLAR PROTEIN FAMILY A MEMBER 1 SNORNP PROTEIN GAR1"/>
    <property type="match status" value="1"/>
</dbReference>
<comment type="subunit">
    <text evidence="9">Component of the small nucleolar ribonucleoprotein particles containing H/ACA-type snoRNAs (H/ACA snoRNPs).</text>
</comment>
<evidence type="ECO:0000256" key="5">
    <source>
        <dbReference type="ARBA" id="ARBA00023242"/>
    </source>
</evidence>
<evidence type="ECO:0000256" key="4">
    <source>
        <dbReference type="ARBA" id="ARBA00022884"/>
    </source>
</evidence>
<comment type="function">
    <text evidence="9">Required for ribosome biogenesis. Part of a complex which catalyzes pseudouridylation of rRNA. This involves the isomerization of uridine such that the ribose is subsequently attached to C5, instead of the normal N1. Pseudouridine ("psi") residues may serve to stabilize the conformation of rRNAs.</text>
</comment>
<dbReference type="STRING" id="70415.A0A5S6R1A5"/>
<keyword evidence="11" id="KW-1185">Reference proteome</keyword>
<comment type="subunit">
    <text evidence="8">Component of the small nucleolar ribonucleoprotein particle containing H/ACA-type snoRNAs (H/ACA snoRNPs).</text>
</comment>
<evidence type="ECO:0000313" key="11">
    <source>
        <dbReference type="Proteomes" id="UP000046395"/>
    </source>
</evidence>
<evidence type="ECO:0000256" key="10">
    <source>
        <dbReference type="SAM" id="MobiDB-lite"/>
    </source>
</evidence>
<name>A0A5S6R1A5_TRIMR</name>
<sequence>MSFRGRGGNSFGRFRGGGRGFRGGGGGRGGYQDAGPPERVIELGVFAHTCLEQIVCKCTTEKIPYFNAPVYFENKEQIGKVDEIFGGLRNHFISVSLVDGMKASSFAADDKIFIDPYKLLPLERFLPGAAAAQRGRGRGRGDSRGRGGRFGSDRGRWSGGRGQRGFVPGRGRADFGHGRGFGENFRSSHGDDFKPNRGDYSRGRSGFFERGKGNFDHGRGGYDRDGANRKRFTDRQQNFPKKIKFES</sequence>
<dbReference type="GO" id="GO:0031429">
    <property type="term" value="C:box H/ACA snoRNP complex"/>
    <property type="evidence" value="ECO:0007669"/>
    <property type="project" value="TreeGrafter"/>
</dbReference>
<dbReference type="GO" id="GO:0000454">
    <property type="term" value="P:snoRNA guided rRNA pseudouridine synthesis"/>
    <property type="evidence" value="ECO:0007669"/>
    <property type="project" value="TreeGrafter"/>
</dbReference>
<feature type="compositionally biased region" description="Gly residues" evidence="10">
    <location>
        <begin position="1"/>
        <end position="32"/>
    </location>
</feature>